<evidence type="ECO:0000259" key="1">
    <source>
        <dbReference type="Pfam" id="PF00534"/>
    </source>
</evidence>
<evidence type="ECO:0000313" key="2">
    <source>
        <dbReference type="EMBL" id="MBE0369250.1"/>
    </source>
</evidence>
<comment type="caution">
    <text evidence="2">The sequence shown here is derived from an EMBL/GenBank/DDBJ whole genome shotgun (WGS) entry which is preliminary data.</text>
</comment>
<proteinExistence type="predicted"/>
<reference evidence="2 3" key="1">
    <citation type="submission" date="2015-03" db="EMBL/GenBank/DDBJ databases">
        <title>Genome sequence of Pseudoalteromonas aurantia.</title>
        <authorList>
            <person name="Xie B.-B."/>
            <person name="Rong J.-C."/>
            <person name="Qin Q.-L."/>
            <person name="Zhang Y.-Z."/>
        </authorList>
    </citation>
    <scope>NUCLEOTIDE SEQUENCE [LARGE SCALE GENOMIC DNA]</scope>
    <source>
        <strain evidence="2 3">208</strain>
    </source>
</reference>
<dbReference type="PANTHER" id="PTHR12526:SF609">
    <property type="entry name" value="LIPOPOLYSACCHARIDE BIOSYNTHESIS PROTEIN"/>
    <property type="match status" value="1"/>
</dbReference>
<name>A0ABR9EE49_9GAMM</name>
<sequence>MHLALVIDDYLPDSTRVGAKMFHELAVELTHLGHNVTVITPGFEQKHAFRETQLDKVKIWNFRSSPIKDIGKIQRAINETVLSHRAWSAIKHRIKGDTFDGVVYYSPSIFFGGLVSKIKQRCACRSYLILRDFFPQWAIDSGLINAGSMIERYFRYFEKRNYSAANVIGVMSQKNLEVFGKQSPCYSGKSEILRNWASLKPSEEVYDIRKKLSLENHIIFFYGGNIGHAQDMANLMRLAKGMNDYQLAHFLFIGQGDEVELIKQLAEQWQLSNFTFLPSVGQDAFKKILAEIDIGLFSLSKKHTAHNFPGKLLGYMVEAKPILGSINKGNDLKEVINSNSAGYILDNGEDQSLLNSAIKLYEDQEERMELGLNSQKLLENEFSVSSAANLIVKGLRS</sequence>
<dbReference type="CDD" id="cd03794">
    <property type="entry name" value="GT4_WbuB-like"/>
    <property type="match status" value="1"/>
</dbReference>
<dbReference type="Proteomes" id="UP000615755">
    <property type="component" value="Unassembled WGS sequence"/>
</dbReference>
<accession>A0ABR9EE49</accession>
<dbReference type="PANTHER" id="PTHR12526">
    <property type="entry name" value="GLYCOSYLTRANSFERASE"/>
    <property type="match status" value="1"/>
</dbReference>
<dbReference type="SUPFAM" id="SSF53756">
    <property type="entry name" value="UDP-Glycosyltransferase/glycogen phosphorylase"/>
    <property type="match status" value="1"/>
</dbReference>
<gene>
    <name evidence="2" type="ORF">PAUR_a3065</name>
</gene>
<keyword evidence="3" id="KW-1185">Reference proteome</keyword>
<dbReference type="EMBL" id="AQGV01000012">
    <property type="protein sequence ID" value="MBE0369250.1"/>
    <property type="molecule type" value="Genomic_DNA"/>
</dbReference>
<dbReference type="RefSeq" id="WP_192508406.1">
    <property type="nucleotide sequence ID" value="NZ_AQGV01000012.1"/>
</dbReference>
<dbReference type="InterPro" id="IPR001296">
    <property type="entry name" value="Glyco_trans_1"/>
</dbReference>
<evidence type="ECO:0000313" key="3">
    <source>
        <dbReference type="Proteomes" id="UP000615755"/>
    </source>
</evidence>
<feature type="domain" description="Glycosyl transferase family 1" evidence="1">
    <location>
        <begin position="208"/>
        <end position="376"/>
    </location>
</feature>
<protein>
    <recommendedName>
        <fullName evidence="1">Glycosyl transferase family 1 domain-containing protein</fullName>
    </recommendedName>
</protein>
<organism evidence="2 3">
    <name type="scientific">Pseudoalteromonas aurantia 208</name>
    <dbReference type="NCBI Taxonomy" id="1314867"/>
    <lineage>
        <taxon>Bacteria</taxon>
        <taxon>Pseudomonadati</taxon>
        <taxon>Pseudomonadota</taxon>
        <taxon>Gammaproteobacteria</taxon>
        <taxon>Alteromonadales</taxon>
        <taxon>Pseudoalteromonadaceae</taxon>
        <taxon>Pseudoalteromonas</taxon>
    </lineage>
</organism>
<dbReference type="Pfam" id="PF00534">
    <property type="entry name" value="Glycos_transf_1"/>
    <property type="match status" value="1"/>
</dbReference>
<dbReference type="Gene3D" id="3.40.50.2000">
    <property type="entry name" value="Glycogen Phosphorylase B"/>
    <property type="match status" value="2"/>
</dbReference>